<comment type="caution">
    <text evidence="2">The sequence shown here is derived from an EMBL/GenBank/DDBJ whole genome shotgun (WGS) entry which is preliminary data.</text>
</comment>
<dbReference type="InterPro" id="IPR015424">
    <property type="entry name" value="PyrdxlP-dep_Trfase"/>
</dbReference>
<keyword evidence="2" id="KW-0808">Transferase</keyword>
<accession>A0A8J6NGN3</accession>
<dbReference type="InterPro" id="IPR015421">
    <property type="entry name" value="PyrdxlP-dep_Trfase_major"/>
</dbReference>
<name>A0A8J6NGN3_9BACT</name>
<dbReference type="GO" id="GO:0030170">
    <property type="term" value="F:pyridoxal phosphate binding"/>
    <property type="evidence" value="ECO:0007669"/>
    <property type="project" value="InterPro"/>
</dbReference>
<feature type="domain" description="Aminotransferase class I/classII large" evidence="1">
    <location>
        <begin position="35"/>
        <end position="196"/>
    </location>
</feature>
<dbReference type="InterPro" id="IPR004839">
    <property type="entry name" value="Aminotransferase_I/II_large"/>
</dbReference>
<dbReference type="Gene3D" id="3.40.640.10">
    <property type="entry name" value="Type I PLP-dependent aspartate aminotransferase-like (Major domain)"/>
    <property type="match status" value="1"/>
</dbReference>
<dbReference type="CDD" id="cd00609">
    <property type="entry name" value="AAT_like"/>
    <property type="match status" value="1"/>
</dbReference>
<protein>
    <submittedName>
        <fullName evidence="2">Aminotransferase class I/II-fold pyridoxal phosphate-dependent enzyme</fullName>
    </submittedName>
</protein>
<evidence type="ECO:0000313" key="3">
    <source>
        <dbReference type="Proteomes" id="UP000614424"/>
    </source>
</evidence>
<reference evidence="2 3" key="1">
    <citation type="submission" date="2020-08" db="EMBL/GenBank/DDBJ databases">
        <title>Bridging the membrane lipid divide: bacteria of the FCB group superphylum have the potential to synthesize archaeal ether lipids.</title>
        <authorList>
            <person name="Villanueva L."/>
            <person name="Von Meijenfeldt F.A.B."/>
            <person name="Westbye A.B."/>
            <person name="Yadav S."/>
            <person name="Hopmans E.C."/>
            <person name="Dutilh B.E."/>
            <person name="Sinninghe Damste J.S."/>
        </authorList>
    </citation>
    <scope>NUCLEOTIDE SEQUENCE [LARGE SCALE GENOMIC DNA]</scope>
    <source>
        <strain evidence="2">NIOZ-UU47</strain>
    </source>
</reference>
<dbReference type="GO" id="GO:0008483">
    <property type="term" value="F:transaminase activity"/>
    <property type="evidence" value="ECO:0007669"/>
    <property type="project" value="UniProtKB-KW"/>
</dbReference>
<dbReference type="EMBL" id="JACNJZ010000210">
    <property type="protein sequence ID" value="MBC8319007.1"/>
    <property type="molecule type" value="Genomic_DNA"/>
</dbReference>
<proteinExistence type="predicted"/>
<dbReference type="Proteomes" id="UP000614424">
    <property type="component" value="Unassembled WGS sequence"/>
</dbReference>
<gene>
    <name evidence="2" type="ORF">H8E41_14005</name>
</gene>
<dbReference type="PANTHER" id="PTHR42691:SF1">
    <property type="entry name" value="ASPARTATE AMINOTRANSFERASE YHDR-RELATED"/>
    <property type="match status" value="1"/>
</dbReference>
<dbReference type="Gene3D" id="3.90.1150.10">
    <property type="entry name" value="Aspartate Aminotransferase, domain 1"/>
    <property type="match status" value="1"/>
</dbReference>
<keyword evidence="2" id="KW-0032">Aminotransferase</keyword>
<dbReference type="InterPro" id="IPR015422">
    <property type="entry name" value="PyrdxlP-dep_Trfase_small"/>
</dbReference>
<organism evidence="2 3">
    <name type="scientific">Candidatus Desulfobia pelagia</name>
    <dbReference type="NCBI Taxonomy" id="2841692"/>
    <lineage>
        <taxon>Bacteria</taxon>
        <taxon>Pseudomonadati</taxon>
        <taxon>Thermodesulfobacteriota</taxon>
        <taxon>Desulfobulbia</taxon>
        <taxon>Desulfobulbales</taxon>
        <taxon>Desulfobulbaceae</taxon>
        <taxon>Candidatus Desulfobia</taxon>
    </lineage>
</organism>
<evidence type="ECO:0000313" key="2">
    <source>
        <dbReference type="EMBL" id="MBC8319007.1"/>
    </source>
</evidence>
<feature type="non-terminal residue" evidence="2">
    <location>
        <position position="217"/>
    </location>
</feature>
<dbReference type="AlphaFoldDB" id="A0A8J6NGN3"/>
<evidence type="ECO:0000259" key="1">
    <source>
        <dbReference type="Pfam" id="PF00155"/>
    </source>
</evidence>
<sequence length="217" mass="23880">MSISKKMNEFAQRSSWIRKMFEEGAKLKQQYGAENVFDFSLGNPDLPPPPEFDATIQRLVLDTSPGQHSYMPNGGYLNVRQAVAGQISKEQGMTVAADDMIMTCGAAGAINVTLKALLNPGEEVIVLAPFFVEYHFYIDNQGGVAKVVNTKEDFNLDLDAIKKAVTANTKALIINSPNNPTGQIYPESDMKALGELLSVCQEEFGTTIYMISDEPYR</sequence>
<dbReference type="PANTHER" id="PTHR42691">
    <property type="entry name" value="ASPARTATE AMINOTRANSFERASE YHDR-RELATED"/>
    <property type="match status" value="1"/>
</dbReference>
<dbReference type="Pfam" id="PF00155">
    <property type="entry name" value="Aminotran_1_2"/>
    <property type="match status" value="1"/>
</dbReference>
<dbReference type="SUPFAM" id="SSF53383">
    <property type="entry name" value="PLP-dependent transferases"/>
    <property type="match status" value="1"/>
</dbReference>